<dbReference type="SMART" id="SM00314">
    <property type="entry name" value="RA"/>
    <property type="match status" value="1"/>
</dbReference>
<dbReference type="InterPro" id="IPR036964">
    <property type="entry name" value="RASGEF_cat_dom_sf"/>
</dbReference>
<keyword evidence="1 2" id="KW-0344">Guanine-nucleotide releasing factor</keyword>
<dbReference type="SMART" id="SM00228">
    <property type="entry name" value="PDZ"/>
    <property type="match status" value="1"/>
</dbReference>
<feature type="domain" description="PDZ" evidence="6">
    <location>
        <begin position="278"/>
        <end position="349"/>
    </location>
</feature>
<feature type="compositionally biased region" description="Polar residues" evidence="3">
    <location>
        <begin position="378"/>
        <end position="392"/>
    </location>
</feature>
<feature type="chain" id="PRO_5037458794" evidence="4">
    <location>
        <begin position="24"/>
        <end position="951"/>
    </location>
</feature>
<dbReference type="PROSITE" id="PS50106">
    <property type="entry name" value="PDZ"/>
    <property type="match status" value="1"/>
</dbReference>
<evidence type="ECO:0000256" key="1">
    <source>
        <dbReference type="ARBA" id="ARBA00022658"/>
    </source>
</evidence>
<dbReference type="InterPro" id="IPR014710">
    <property type="entry name" value="RmlC-like_jellyroll"/>
</dbReference>
<keyword evidence="4" id="KW-0732">Signal</keyword>
<dbReference type="InterPro" id="IPR023578">
    <property type="entry name" value="Ras_GEF_dom_sf"/>
</dbReference>
<dbReference type="SUPFAM" id="SSF54236">
    <property type="entry name" value="Ubiquitin-like"/>
    <property type="match status" value="1"/>
</dbReference>
<evidence type="ECO:0000256" key="4">
    <source>
        <dbReference type="SAM" id="SignalP"/>
    </source>
</evidence>
<dbReference type="InterPro" id="IPR029071">
    <property type="entry name" value="Ubiquitin-like_domsf"/>
</dbReference>
<dbReference type="InterPro" id="IPR001895">
    <property type="entry name" value="RASGEF_cat_dom"/>
</dbReference>
<dbReference type="Pfam" id="PF00618">
    <property type="entry name" value="RasGEF_N"/>
    <property type="match status" value="1"/>
</dbReference>
<dbReference type="PANTHER" id="PTHR23113:SF249">
    <property type="entry name" value="RAP GUANINE NUCLEOTIDE EXCHANGE FACTOR 6"/>
    <property type="match status" value="1"/>
</dbReference>
<evidence type="ECO:0000259" key="7">
    <source>
        <dbReference type="PROSITE" id="PS50200"/>
    </source>
</evidence>
<dbReference type="InterPro" id="IPR008937">
    <property type="entry name" value="Ras-like_GEF"/>
</dbReference>
<dbReference type="GO" id="GO:0016324">
    <property type="term" value="C:apical plasma membrane"/>
    <property type="evidence" value="ECO:0007669"/>
    <property type="project" value="TreeGrafter"/>
</dbReference>
<dbReference type="PROSITE" id="PS50009">
    <property type="entry name" value="RASGEF_CAT"/>
    <property type="match status" value="1"/>
</dbReference>
<evidence type="ECO:0000259" key="6">
    <source>
        <dbReference type="PROSITE" id="PS50106"/>
    </source>
</evidence>
<dbReference type="Proteomes" id="UP000887574">
    <property type="component" value="Unplaced"/>
</dbReference>
<dbReference type="SMART" id="SM00229">
    <property type="entry name" value="RasGEFN"/>
    <property type="match status" value="1"/>
</dbReference>
<feature type="compositionally biased region" description="Acidic residues" evidence="3">
    <location>
        <begin position="30"/>
        <end position="41"/>
    </location>
</feature>
<reference evidence="9" key="1">
    <citation type="submission" date="2022-11" db="UniProtKB">
        <authorList>
            <consortium name="WormBaseParasite"/>
        </authorList>
    </citation>
    <scope>IDENTIFICATION</scope>
</reference>
<dbReference type="SMART" id="SM00147">
    <property type="entry name" value="RasGEF"/>
    <property type="match status" value="1"/>
</dbReference>
<dbReference type="Gene3D" id="2.30.42.10">
    <property type="match status" value="1"/>
</dbReference>
<feature type="region of interest" description="Disordered" evidence="3">
    <location>
        <begin position="378"/>
        <end position="448"/>
    </location>
</feature>
<feature type="region of interest" description="Disordered" evidence="3">
    <location>
        <begin position="898"/>
        <end position="951"/>
    </location>
</feature>
<sequence>MSISRSLRLEALLPLAPLMVMFSGLPETAVDSEDEEDDEESCPSHDSFQELRDNVRECLEKEPSERNADDISVLMDFMHQMPALASLPLNSDHAAPERVDAWSVVVNGAVEHIKPSGERIEYRLGDCFGAEATPHLQYQQGEMRTMGDDCEFVLVEHSDYCSIMSTLNQHIEREVDQATGEVVREAQPDRLVEQLVEESESMDAHFLEDFLLMYRVFIVEPTSINHTSLVNNHFIDFEIDKEMTLMLDAFENLLESACMHNQQSLLNITCSVKSKPRTVILTRSNRDQELDFSIIGGLEISQGIFISHIEPNSMPDKNGLKRGDEIVEVNGQSFKHIHLCKALDILRESTHLSLTAKSNLMGFKEMLIQQEDLDGSINSQPSCMTTSATENGASDEVDSHHHHSSNNGTVDAIRKNHHPDLQASFGSRGALRNGGGLSEMSSTMSIGSGAEKRPCLRKLFTLLKGSTTAHEGNDCADETYPNALRASRSNPDISAHSCEQAVKVYKSDQSFRYLTIYPETTAKNIVQLALQEFGMTITEGTSLDWSLCECTVTREGVIKQRRLPDEMNNLAERIGLSSRFYLKNNTKSENLLPDELAPEVIKESRTNLYTLNAQFLATQLTLQDFAVFSSIEPTEYVNSLFQLESRYGWPQLTIFEDMFNREMWNVYRRSKLIKKFIKIARHCRELRNFNSMFAIVSGLEKPAVKRLSHSWERVSGKYMKMFADIQQLMDPSRNMSKYRQHLAQVALDPPVIPIYPVLRKDLTFSHEANPTYSGKLVNFEKLRMIARIIRSVTRLCSVQYDVDYVTSQMAAGMDLGTAETLRHHSGNAQSNWSTTKQLRASNPKARMIQALGNGFTTTNVTGQSRKKLYERTLMLRKVKAYLANLPVIDQESELDKLSINCEPPAPGTSSGAGGGSSAPPRRRMPSPSPSSLSSHSNQSAEQRQRMPKFGK</sequence>
<evidence type="ECO:0000313" key="9">
    <source>
        <dbReference type="WBParaSite" id="jg15383"/>
    </source>
</evidence>
<dbReference type="InterPro" id="IPR036034">
    <property type="entry name" value="PDZ_sf"/>
</dbReference>
<keyword evidence="8" id="KW-1185">Reference proteome</keyword>
<dbReference type="GO" id="GO:0005085">
    <property type="term" value="F:guanyl-nucleotide exchange factor activity"/>
    <property type="evidence" value="ECO:0007669"/>
    <property type="project" value="UniProtKB-KW"/>
</dbReference>
<accession>A0A915D4S2</accession>
<dbReference type="InterPro" id="IPR001478">
    <property type="entry name" value="PDZ"/>
</dbReference>
<feature type="region of interest" description="Disordered" evidence="3">
    <location>
        <begin position="28"/>
        <end position="47"/>
    </location>
</feature>
<dbReference type="SUPFAM" id="SSF48366">
    <property type="entry name" value="Ras GEF"/>
    <property type="match status" value="1"/>
</dbReference>
<protein>
    <submittedName>
        <fullName evidence="9">Rap guanine nucleotide exchange factor</fullName>
    </submittedName>
</protein>
<proteinExistence type="predicted"/>
<dbReference type="Gene3D" id="2.60.120.10">
    <property type="entry name" value="Jelly Rolls"/>
    <property type="match status" value="1"/>
</dbReference>
<evidence type="ECO:0000259" key="5">
    <source>
        <dbReference type="PROSITE" id="PS50009"/>
    </source>
</evidence>
<dbReference type="SUPFAM" id="SSF50156">
    <property type="entry name" value="PDZ domain-like"/>
    <property type="match status" value="1"/>
</dbReference>
<evidence type="ECO:0000313" key="8">
    <source>
        <dbReference type="Proteomes" id="UP000887574"/>
    </source>
</evidence>
<dbReference type="Gene3D" id="1.10.840.10">
    <property type="entry name" value="Ras guanine-nucleotide exchange factors catalytic domain"/>
    <property type="match status" value="1"/>
</dbReference>
<dbReference type="PROSITE" id="PS50200">
    <property type="entry name" value="RA"/>
    <property type="match status" value="1"/>
</dbReference>
<dbReference type="PANTHER" id="PTHR23113">
    <property type="entry name" value="GUANINE NUCLEOTIDE EXCHANGE FACTOR"/>
    <property type="match status" value="1"/>
</dbReference>
<dbReference type="InterPro" id="IPR000159">
    <property type="entry name" value="RA_dom"/>
</dbReference>
<dbReference type="InterPro" id="IPR000651">
    <property type="entry name" value="Ras-like_Gua-exchang_fac_N"/>
</dbReference>
<dbReference type="Pfam" id="PF00617">
    <property type="entry name" value="RasGEF"/>
    <property type="match status" value="1"/>
</dbReference>
<dbReference type="CDD" id="cd01785">
    <property type="entry name" value="RA_PDZ-GEF1"/>
    <property type="match status" value="1"/>
</dbReference>
<dbReference type="Pfam" id="PF00595">
    <property type="entry name" value="PDZ"/>
    <property type="match status" value="1"/>
</dbReference>
<dbReference type="AlphaFoldDB" id="A0A915D4S2"/>
<dbReference type="WBParaSite" id="jg15383">
    <property type="protein sequence ID" value="jg15383"/>
    <property type="gene ID" value="jg15383"/>
</dbReference>
<dbReference type="Pfam" id="PF00788">
    <property type="entry name" value="RA"/>
    <property type="match status" value="1"/>
</dbReference>
<evidence type="ECO:0000256" key="3">
    <source>
        <dbReference type="SAM" id="MobiDB-lite"/>
    </source>
</evidence>
<feature type="signal peptide" evidence="4">
    <location>
        <begin position="1"/>
        <end position="23"/>
    </location>
</feature>
<dbReference type="CDD" id="cd00155">
    <property type="entry name" value="RasGEF"/>
    <property type="match status" value="1"/>
</dbReference>
<evidence type="ECO:0000256" key="2">
    <source>
        <dbReference type="PROSITE-ProRule" id="PRU00168"/>
    </source>
</evidence>
<feature type="domain" description="Ras-GEF" evidence="5">
    <location>
        <begin position="612"/>
        <end position="831"/>
    </location>
</feature>
<name>A0A915D4S2_9BILA</name>
<dbReference type="GO" id="GO:0007265">
    <property type="term" value="P:Ras protein signal transduction"/>
    <property type="evidence" value="ECO:0007669"/>
    <property type="project" value="TreeGrafter"/>
</dbReference>
<feature type="domain" description="Ras-associating" evidence="7">
    <location>
        <begin position="498"/>
        <end position="587"/>
    </location>
</feature>
<organism evidence="8 9">
    <name type="scientific">Ditylenchus dipsaci</name>
    <dbReference type="NCBI Taxonomy" id="166011"/>
    <lineage>
        <taxon>Eukaryota</taxon>
        <taxon>Metazoa</taxon>
        <taxon>Ecdysozoa</taxon>
        <taxon>Nematoda</taxon>
        <taxon>Chromadorea</taxon>
        <taxon>Rhabditida</taxon>
        <taxon>Tylenchina</taxon>
        <taxon>Tylenchomorpha</taxon>
        <taxon>Sphaerularioidea</taxon>
        <taxon>Anguinidae</taxon>
        <taxon>Anguininae</taxon>
        <taxon>Ditylenchus</taxon>
    </lineage>
</organism>